<dbReference type="Pfam" id="PF13246">
    <property type="entry name" value="Cation_ATPase"/>
    <property type="match status" value="1"/>
</dbReference>
<dbReference type="InterPro" id="IPR023299">
    <property type="entry name" value="ATPase_P-typ_cyto_dom_N"/>
</dbReference>
<dbReference type="PROSITE" id="PS00154">
    <property type="entry name" value="ATPASE_E1_E2"/>
    <property type="match status" value="1"/>
</dbReference>
<evidence type="ECO:0000256" key="9">
    <source>
        <dbReference type="SAM" id="Phobius"/>
    </source>
</evidence>
<evidence type="ECO:0000313" key="12">
    <source>
        <dbReference type="Proteomes" id="UP000578449"/>
    </source>
</evidence>
<keyword evidence="7 9" id="KW-0472">Membrane</keyword>
<sequence length="1481" mass="153462">MRVSLPRVLTWSTQTLLGVLPGAFRTSVPGVRGVRSCPGGLRIDLREIGSPGTEEAARLLEARLCEVEGVERAEVNGALGGVFVGIDMTHAMDAETTGTEAAPGSAAGVVDVDELVSIVEEFDTGHDHAQVSSAAGLVEQDSRALVRLGAGVAGAGLALAGRVLRVPALLPVLPQAVPTLLNLVDNTPRLRAGLERRLGPAATDALFAMSNLVAQTLALRSVGLLIDSLSAVGRLAEASAGRRALAVRERELGTRQGAYRHIRTARTARPVPLPYGPVQRFADTMGPAALGAYGVTAAVRRDHDLALAALISASPKAAGLGREAFASAIGRALARRGALVLDRGALRDMDRIDTVVLDADAFTLPSWTIDRVLPADPGLDGGAGRDELHARLYSLIDLTDPASTRKRDGWRVEPIADLDAVVPAEAAQWRERGLRGVRVLSRDAVVAVVGLAREVDPVAVAVAAAATATGCAVVLAGGDPALAGRLGVERVVPGGDRLAESVTALQADGHGVALVSARPGPALVQADIGVGVLTRSGGVPWDADVVAELEEAHLLLACLAEARKASERMVRLSLAGTAAGAALVFAGRPAASVRRALLAGDIAGLAALAAGEWAGRRAGRTPPPDRPDVTPWHAMTAKDVLSRLGSSRRGISEEEAVRRRAAARPAETRRPASLIRLSAEELVNPLTPVLAGGAGISAVVGSVLDGVLIAGVMVVNALVGGAQRFDADRALNRLSEATVVRARVRRPGGTQDVDADDLVPGDVVELRAGDAVPADCRVLKAVGLELDESGLTGESQLVTKSSAPTAAAAVADRTSMVYQNTTVAAGHGLAVVVATGKATESGRAAAVRGPRPPTGVQLRLRELGRRILPLALGSGAVLMVTNLARGRPLSAALTPAVSLALAAVPEGLPFVATVAELAAARRLSTRDTLVRTPSTIEALGRVDVLCFDKTGTLTEGRITLGKVSDGRIERPVEELTPRLRRIVCAGLRAGPRYGDGRVIAHPTDRAVIEGAQRLGLAPEEGTGSWERIDELPFEPGRGYHAVLGRDESGHLLSVKGAPEVVLLRCTTMRRDGRTLPLDEATLRELEKEVDRLAYQGSRVLAVAERPASGRRDLDESRIEGLCFLGFLCLADSVRPTAAESVRKLTRAGVRVVMITGDHPSTAEAIAVKLGVLNGMRVMTGPELDGLDDDVLAKVLPEVAVFARATPAHKVRIVDNLRRAGSVVAVTGDGANDAPAIRMAEVGIALGSRATAAARAAADVVVTDDRIETIVDAIVEGRAMWGSVRDALSILLGGNLGEIAFTIGTSLFGGRSALNARQLLLVNLLTDMAPAMAVAMRPPAATSPERLLAEGPEVSLGASLTRDICLRAATTAGAATLAWALARMTGTRRRADTVGLVALVSAQLVQTLTAGGRDRVVVLAGLASLAALALVIMTPGLSQFFGCRPIGPVGWAIGFAGAAASALAAAWLEPLTRQKVLTPAAR</sequence>
<dbReference type="Pfam" id="PF00689">
    <property type="entry name" value="Cation_ATPase_C"/>
    <property type="match status" value="1"/>
</dbReference>
<evidence type="ECO:0000256" key="8">
    <source>
        <dbReference type="ARBA" id="ARBA00049360"/>
    </source>
</evidence>
<organism evidence="11 12">
    <name type="scientific">Thermocatellispora tengchongensis</name>
    <dbReference type="NCBI Taxonomy" id="1073253"/>
    <lineage>
        <taxon>Bacteria</taxon>
        <taxon>Bacillati</taxon>
        <taxon>Actinomycetota</taxon>
        <taxon>Actinomycetes</taxon>
        <taxon>Streptosporangiales</taxon>
        <taxon>Streptosporangiaceae</taxon>
        <taxon>Thermocatellispora</taxon>
    </lineage>
</organism>
<reference evidence="11 12" key="1">
    <citation type="submission" date="2020-08" db="EMBL/GenBank/DDBJ databases">
        <title>Genomic Encyclopedia of Type Strains, Phase IV (KMG-IV): sequencing the most valuable type-strain genomes for metagenomic binning, comparative biology and taxonomic classification.</title>
        <authorList>
            <person name="Goeker M."/>
        </authorList>
    </citation>
    <scope>NUCLEOTIDE SEQUENCE [LARGE SCALE GENOMIC DNA]</scope>
    <source>
        <strain evidence="11 12">DSM 45615</strain>
    </source>
</reference>
<dbReference type="SFLD" id="SFLDF00027">
    <property type="entry name" value="p-type_atpase"/>
    <property type="match status" value="1"/>
</dbReference>
<dbReference type="GO" id="GO:0005886">
    <property type="term" value="C:plasma membrane"/>
    <property type="evidence" value="ECO:0007669"/>
    <property type="project" value="UniProtKB-SubCell"/>
</dbReference>
<dbReference type="Gene3D" id="3.40.50.1000">
    <property type="entry name" value="HAD superfamily/HAD-like"/>
    <property type="match status" value="1"/>
</dbReference>
<evidence type="ECO:0000259" key="10">
    <source>
        <dbReference type="SMART" id="SM00831"/>
    </source>
</evidence>
<evidence type="ECO:0000256" key="6">
    <source>
        <dbReference type="ARBA" id="ARBA00022989"/>
    </source>
</evidence>
<dbReference type="SFLD" id="SFLDS00003">
    <property type="entry name" value="Haloacid_Dehalogenase"/>
    <property type="match status" value="1"/>
</dbReference>
<comment type="catalytic activity">
    <reaction evidence="8">
        <text>ATP + H2O = ADP + phosphate + H(+)</text>
        <dbReference type="Rhea" id="RHEA:13065"/>
        <dbReference type="ChEBI" id="CHEBI:15377"/>
        <dbReference type="ChEBI" id="CHEBI:15378"/>
        <dbReference type="ChEBI" id="CHEBI:30616"/>
        <dbReference type="ChEBI" id="CHEBI:43474"/>
        <dbReference type="ChEBI" id="CHEBI:456216"/>
    </reaction>
</comment>
<dbReference type="InterPro" id="IPR018303">
    <property type="entry name" value="ATPase_P-typ_P_site"/>
</dbReference>
<dbReference type="SUPFAM" id="SSF81660">
    <property type="entry name" value="Metal cation-transporting ATPase, ATP-binding domain N"/>
    <property type="match status" value="1"/>
</dbReference>
<protein>
    <submittedName>
        <fullName evidence="11">Cation-transporting ATPase I</fullName>
        <ecNumber evidence="11">3.6.3.-</ecNumber>
    </submittedName>
</protein>
<dbReference type="GO" id="GO:0005524">
    <property type="term" value="F:ATP binding"/>
    <property type="evidence" value="ECO:0007669"/>
    <property type="project" value="UniProtKB-KW"/>
</dbReference>
<evidence type="ECO:0000256" key="4">
    <source>
        <dbReference type="ARBA" id="ARBA00022840"/>
    </source>
</evidence>
<dbReference type="Gene3D" id="1.20.1110.10">
    <property type="entry name" value="Calcium-transporting ATPase, transmembrane domain"/>
    <property type="match status" value="1"/>
</dbReference>
<dbReference type="RefSeq" id="WP_221336739.1">
    <property type="nucleotide sequence ID" value="NZ_BAABIX010000002.1"/>
</dbReference>
<proteinExistence type="predicted"/>
<keyword evidence="6 9" id="KW-1133">Transmembrane helix</keyword>
<keyword evidence="4" id="KW-0067">ATP-binding</keyword>
<dbReference type="SUPFAM" id="SSF81653">
    <property type="entry name" value="Calcium ATPase, transduction domain A"/>
    <property type="match status" value="1"/>
</dbReference>
<dbReference type="InterPro" id="IPR023214">
    <property type="entry name" value="HAD_sf"/>
</dbReference>
<evidence type="ECO:0000256" key="5">
    <source>
        <dbReference type="ARBA" id="ARBA00022967"/>
    </source>
</evidence>
<dbReference type="InterPro" id="IPR008250">
    <property type="entry name" value="ATPase_P-typ_transduc_dom_A_sf"/>
</dbReference>
<dbReference type="InterPro" id="IPR036412">
    <property type="entry name" value="HAD-like_sf"/>
</dbReference>
<evidence type="ECO:0000256" key="7">
    <source>
        <dbReference type="ARBA" id="ARBA00023136"/>
    </source>
</evidence>
<evidence type="ECO:0000256" key="3">
    <source>
        <dbReference type="ARBA" id="ARBA00022741"/>
    </source>
</evidence>
<dbReference type="InterPro" id="IPR001757">
    <property type="entry name" value="P_typ_ATPase"/>
</dbReference>
<dbReference type="InterPro" id="IPR023298">
    <property type="entry name" value="ATPase_P-typ_TM_dom_sf"/>
</dbReference>
<gene>
    <name evidence="11" type="ORF">HNP84_005277</name>
</gene>
<dbReference type="Pfam" id="PF00122">
    <property type="entry name" value="E1-E2_ATPase"/>
    <property type="match status" value="1"/>
</dbReference>
<dbReference type="PRINTS" id="PR00120">
    <property type="entry name" value="HATPASE"/>
</dbReference>
<feature type="domain" description="Cation-transporting P-type ATPase N-terminal" evidence="10">
    <location>
        <begin position="631"/>
        <end position="702"/>
    </location>
</feature>
<comment type="subcellular location">
    <subcellularLocation>
        <location evidence="1">Cell membrane</location>
        <topology evidence="1">Multi-pass membrane protein</topology>
    </subcellularLocation>
</comment>
<dbReference type="Pfam" id="PF00690">
    <property type="entry name" value="Cation_ATPase_N"/>
    <property type="match status" value="1"/>
</dbReference>
<dbReference type="SMART" id="SM00831">
    <property type="entry name" value="Cation_ATPase_N"/>
    <property type="match status" value="1"/>
</dbReference>
<keyword evidence="11" id="KW-0378">Hydrolase</keyword>
<dbReference type="SUPFAM" id="SSF81665">
    <property type="entry name" value="Calcium ATPase, transmembrane domain M"/>
    <property type="match status" value="1"/>
</dbReference>
<dbReference type="PRINTS" id="PR00119">
    <property type="entry name" value="CATATPASE"/>
</dbReference>
<keyword evidence="2 9" id="KW-0812">Transmembrane</keyword>
<dbReference type="Gene3D" id="3.40.1110.10">
    <property type="entry name" value="Calcium-transporting ATPase, cytoplasmic domain N"/>
    <property type="match status" value="1"/>
</dbReference>
<dbReference type="InterPro" id="IPR059000">
    <property type="entry name" value="ATPase_P-type_domA"/>
</dbReference>
<feature type="transmembrane region" description="Helical" evidence="9">
    <location>
        <begin position="1415"/>
        <end position="1436"/>
    </location>
</feature>
<name>A0A840PC78_9ACTN</name>
<dbReference type="InterPro" id="IPR006068">
    <property type="entry name" value="ATPase_P-typ_cation-transptr_C"/>
</dbReference>
<dbReference type="NCBIfam" id="TIGR01494">
    <property type="entry name" value="ATPase_P-type"/>
    <property type="match status" value="2"/>
</dbReference>
<dbReference type="InterPro" id="IPR044492">
    <property type="entry name" value="P_typ_ATPase_HD_dom"/>
</dbReference>
<keyword evidence="12" id="KW-1185">Reference proteome</keyword>
<feature type="transmembrane region" description="Helical" evidence="9">
    <location>
        <begin position="1448"/>
        <end position="1467"/>
    </location>
</feature>
<comment type="caution">
    <text evidence="11">The sequence shown here is derived from an EMBL/GenBank/DDBJ whole genome shotgun (WGS) entry which is preliminary data.</text>
</comment>
<dbReference type="EC" id="3.6.3.-" evidence="11"/>
<dbReference type="EMBL" id="JACHGN010000011">
    <property type="protein sequence ID" value="MBB5135533.1"/>
    <property type="molecule type" value="Genomic_DNA"/>
</dbReference>
<keyword evidence="5" id="KW-1278">Translocase</keyword>
<accession>A0A840PC78</accession>
<dbReference type="SFLD" id="SFLDG00002">
    <property type="entry name" value="C1.7:_P-type_atpase_like"/>
    <property type="match status" value="1"/>
</dbReference>
<dbReference type="SUPFAM" id="SSF56784">
    <property type="entry name" value="HAD-like"/>
    <property type="match status" value="1"/>
</dbReference>
<dbReference type="PANTHER" id="PTHR42861">
    <property type="entry name" value="CALCIUM-TRANSPORTING ATPASE"/>
    <property type="match status" value="1"/>
</dbReference>
<dbReference type="GO" id="GO:0016887">
    <property type="term" value="F:ATP hydrolysis activity"/>
    <property type="evidence" value="ECO:0007669"/>
    <property type="project" value="InterPro"/>
</dbReference>
<evidence type="ECO:0000256" key="1">
    <source>
        <dbReference type="ARBA" id="ARBA00004651"/>
    </source>
</evidence>
<dbReference type="Proteomes" id="UP000578449">
    <property type="component" value="Unassembled WGS sequence"/>
</dbReference>
<dbReference type="InterPro" id="IPR004014">
    <property type="entry name" value="ATPase_P-typ_cation-transptr_N"/>
</dbReference>
<evidence type="ECO:0000313" key="11">
    <source>
        <dbReference type="EMBL" id="MBB5135533.1"/>
    </source>
</evidence>
<keyword evidence="3" id="KW-0547">Nucleotide-binding</keyword>
<dbReference type="Gene3D" id="2.70.150.10">
    <property type="entry name" value="Calcium-transporting ATPase, cytoplasmic transduction domain A"/>
    <property type="match status" value="1"/>
</dbReference>
<evidence type="ECO:0000256" key="2">
    <source>
        <dbReference type="ARBA" id="ARBA00022692"/>
    </source>
</evidence>